<dbReference type="SUPFAM" id="SSF52540">
    <property type="entry name" value="P-loop containing nucleoside triphosphate hydrolases"/>
    <property type="match status" value="1"/>
</dbReference>
<accession>F0YDR4</accession>
<dbReference type="EMBL" id="GL833133">
    <property type="protein sequence ID" value="EGB06882.1"/>
    <property type="molecule type" value="Genomic_DNA"/>
</dbReference>
<dbReference type="eggNOG" id="KOG1803">
    <property type="taxonomic scope" value="Eukaryota"/>
</dbReference>
<dbReference type="OMA" id="VYHYAAY"/>
<dbReference type="OrthoDB" id="6513042at2759"/>
<dbReference type="GO" id="GO:0005524">
    <property type="term" value="F:ATP binding"/>
    <property type="evidence" value="ECO:0007669"/>
    <property type="project" value="UniProtKB-KW"/>
</dbReference>
<dbReference type="SMART" id="SM00382">
    <property type="entry name" value="AAA"/>
    <property type="match status" value="1"/>
</dbReference>
<keyword evidence="4" id="KW-0067">ATP-binding</keyword>
<dbReference type="SUPFAM" id="SSF53098">
    <property type="entry name" value="Ribonuclease H-like"/>
    <property type="match status" value="1"/>
</dbReference>
<sequence>MRRKALLAMLAGLAGALRRCSLRLTAGTRLRAASGAPESTRLWSATDVLQFARSPFAAWMDRRYASATGDDRAALDALRDPPDAFASLLARRGDAWERDVLAALRRERDVVDLSGAARRVRGDPAGATAATLEAMESRADVIYQAPVADATFLGVPDFLVRLDDGSYAIWDAKLSRRAAPNHVMQLCCYQGSTRERNSQLQRLISRPFFTRCYAELLGENGRRIDAAGLVLGGGDPLRPSDIPLGQYGASWRRLRHRFLDFAAAADAAADDPFDAAAAPAPRGDVARDAHGRWGGLAARLLADRDDLHAGVAGISRKQAAALRKAGLDTCSRLADLEPRRARVPGVRPDALKRLVAQARLAKAGGVAWAALPLPSDLADLVEPARARTKPCPVPAAHALDCYFDLEGDPFLGDRGREYLWGVSEAAAGGLAYSGAWAHDERAELDACRAFVAGVERRLERSDGGAHVYHYGAYELSALRRVAASADRDLERRVEDLIGRGAFVDLYDVIKKHVLVGEPRYSLKNVEKLYRRRGGDGVNDAASSVVGYEVWLEGGQSDDALLAELLAYNKDDCDSTAELVAWLRSAFPTPRAAPPEPPEDGALASPVATAEDECRAATIAACLAGADDAGDAAAGWLDYHKRELRPLWRQKAEWMRAPGWQLADDERCVGACAVVGVVDAPAGGRRKRATYDMRFEAPQPSKLRAGDAVLIRDDSLYEEGGFDQLRRGTLVGDPKPDGTLSLLASEPPPFRCSLIPDEFVNPAPLPLAALTNVRNVLDGRDGPLAAFLARKPPAFAGVETGGDVLGPFLCGDGDATRAAVDAIAALDGSALAVQGPPGTGKTYLAARAIARLLEDGKRIALCAPSHATVANGVLAALAVVAPSDSIKVVKVGGRRRSKAPGAEDPERELAETAGVECRPRLDQTLVDEFLGGGAVLVGGSAWAFARDEARGRFDYLFVDEAGQVPAANVAAIAGCASNVVLLGDQMQLPAPQRAAHPGELAGASALEYYSLGRGDGGSLPADVGVFLDVSRRLHPALCGAISELVYGGRLRAHADAAKRTVPGATALASADAGLVVVDVESSADRGDVATANLEEAAVVARVVGDVLDRKVFRDGDDERPLAPGDVLVVCPYNAHVRAVEDALEAAGVAGVKVGTVDRFQGREAPVVVASLAVATGDDENDGDFDAPSGLAGGRGVAFALDARRLNVALSRAQCLAILVSAPDLADGAPSSLERMRELAMLARLRELAAERTTAAPADFGEIPSELVVVRVSWAFKAWGSTAKFARPTFSPFARRPPSMQSCIVAAAQIIAEYERAIKSDDAPALPCVSPETSAKLETAGSCAAATSYRGFVVGRAASRFLWLAVCIAYAFVRKVVVAILCVAKGALVTARVSAQAARAAAYVAECARSGFVAASTASFVVAGLALEYGIRLYGAIRVRAEPFLRARAPEACKFLFPTSPKKDVDLEAAVESVAVSPKSDSPTKRTPKTPAPQPRWVKTPGAEDQ</sequence>
<evidence type="ECO:0000256" key="3">
    <source>
        <dbReference type="ARBA" id="ARBA00022806"/>
    </source>
</evidence>
<dbReference type="Pfam" id="PF13482">
    <property type="entry name" value="RNase_H_2"/>
    <property type="match status" value="1"/>
</dbReference>
<dbReference type="Gene3D" id="3.40.50.300">
    <property type="entry name" value="P-loop containing nucleotide triphosphate hydrolases"/>
    <property type="match status" value="2"/>
</dbReference>
<dbReference type="GO" id="GO:0016787">
    <property type="term" value="F:hydrolase activity"/>
    <property type="evidence" value="ECO:0007669"/>
    <property type="project" value="UniProtKB-KW"/>
</dbReference>
<dbReference type="Proteomes" id="UP000002729">
    <property type="component" value="Unassembled WGS sequence"/>
</dbReference>
<dbReference type="InParanoid" id="F0YDR4"/>
<evidence type="ECO:0000313" key="9">
    <source>
        <dbReference type="Proteomes" id="UP000002729"/>
    </source>
</evidence>
<evidence type="ECO:0000313" key="8">
    <source>
        <dbReference type="EMBL" id="EGB06882.1"/>
    </source>
</evidence>
<proteinExistence type="predicted"/>
<dbReference type="NCBIfam" id="TIGR03491">
    <property type="entry name" value="TM0106 family RecB-like putative nuclease"/>
    <property type="match status" value="1"/>
</dbReference>
<gene>
    <name evidence="8" type="ORF">AURANDRAFT_65296</name>
</gene>
<dbReference type="GeneID" id="20225264"/>
<dbReference type="KEGG" id="aaf:AURANDRAFT_65296"/>
<dbReference type="InterPro" id="IPR047187">
    <property type="entry name" value="SF1_C_Upf1"/>
</dbReference>
<dbReference type="PANTHER" id="PTHR43788:SF8">
    <property type="entry name" value="DNA-BINDING PROTEIN SMUBP-2"/>
    <property type="match status" value="1"/>
</dbReference>
<dbReference type="InterPro" id="IPR038720">
    <property type="entry name" value="YprB_RNase_H-like_dom"/>
</dbReference>
<dbReference type="GO" id="GO:0043139">
    <property type="term" value="F:5'-3' DNA helicase activity"/>
    <property type="evidence" value="ECO:0007669"/>
    <property type="project" value="TreeGrafter"/>
</dbReference>
<keyword evidence="3" id="KW-0347">Helicase</keyword>
<keyword evidence="2" id="KW-0378">Hydrolase</keyword>
<reference evidence="8 9" key="1">
    <citation type="journal article" date="2011" name="Proc. Natl. Acad. Sci. U.S.A.">
        <title>Niche of harmful alga Aureococcus anophagefferens revealed through ecogenomics.</title>
        <authorList>
            <person name="Gobler C.J."/>
            <person name="Berry D.L."/>
            <person name="Dyhrman S.T."/>
            <person name="Wilhelm S.W."/>
            <person name="Salamov A."/>
            <person name="Lobanov A.V."/>
            <person name="Zhang Y."/>
            <person name="Collier J.L."/>
            <person name="Wurch L.L."/>
            <person name="Kustka A.B."/>
            <person name="Dill B.D."/>
            <person name="Shah M."/>
            <person name="VerBerkmoes N.C."/>
            <person name="Kuo A."/>
            <person name="Terry A."/>
            <person name="Pangilinan J."/>
            <person name="Lindquist E.A."/>
            <person name="Lucas S."/>
            <person name="Paulsen I.T."/>
            <person name="Hattenrath-Lehmann T.K."/>
            <person name="Talmage S.C."/>
            <person name="Walker E.A."/>
            <person name="Koch F."/>
            <person name="Burson A.M."/>
            <person name="Marcoval M.A."/>
            <person name="Tang Y.Z."/>
            <person name="Lecleir G.R."/>
            <person name="Coyne K.J."/>
            <person name="Berg G.M."/>
            <person name="Bertrand E.M."/>
            <person name="Saito M.A."/>
            <person name="Gladyshev V.N."/>
            <person name="Grigoriev I.V."/>
        </authorList>
    </citation>
    <scope>NUCLEOTIDE SEQUENCE [LARGE SCALE GENOMIC DNA]</scope>
    <source>
        <strain evidence="9">CCMP 1984</strain>
    </source>
</reference>
<evidence type="ECO:0000256" key="4">
    <source>
        <dbReference type="ARBA" id="ARBA00022840"/>
    </source>
</evidence>
<evidence type="ECO:0000256" key="2">
    <source>
        <dbReference type="ARBA" id="ARBA00022801"/>
    </source>
</evidence>
<dbReference type="CDD" id="cd18808">
    <property type="entry name" value="SF1_C_Upf1"/>
    <property type="match status" value="1"/>
</dbReference>
<dbReference type="Pfam" id="PF13604">
    <property type="entry name" value="AAA_30"/>
    <property type="match status" value="1"/>
</dbReference>
<dbReference type="InterPro" id="IPR012337">
    <property type="entry name" value="RNaseH-like_sf"/>
</dbReference>
<dbReference type="PANTHER" id="PTHR43788">
    <property type="entry name" value="DNA2/NAM7 HELICASE FAMILY MEMBER"/>
    <property type="match status" value="1"/>
</dbReference>
<dbReference type="Pfam" id="PF13087">
    <property type="entry name" value="AAA_12"/>
    <property type="match status" value="1"/>
</dbReference>
<evidence type="ECO:0000259" key="7">
    <source>
        <dbReference type="SMART" id="SM00382"/>
    </source>
</evidence>
<evidence type="ECO:0000256" key="5">
    <source>
        <dbReference type="SAM" id="MobiDB-lite"/>
    </source>
</evidence>
<dbReference type="InterPro" id="IPR019993">
    <property type="entry name" value="RecB_nuclease_TM0106_put"/>
</dbReference>
<feature type="region of interest" description="Disordered" evidence="5">
    <location>
        <begin position="1472"/>
        <end position="1504"/>
    </location>
</feature>
<dbReference type="InterPro" id="IPR050534">
    <property type="entry name" value="Coronavir_polyprotein_1ab"/>
</dbReference>
<name>F0YDR4_AURAN</name>
<dbReference type="InterPro" id="IPR027417">
    <property type="entry name" value="P-loop_NTPase"/>
</dbReference>
<keyword evidence="1" id="KW-0547">Nucleotide-binding</keyword>
<dbReference type="CDD" id="cd17934">
    <property type="entry name" value="DEXXQc_Upf1-like"/>
    <property type="match status" value="1"/>
</dbReference>
<dbReference type="InterPro" id="IPR003593">
    <property type="entry name" value="AAA+_ATPase"/>
</dbReference>
<dbReference type="InterPro" id="IPR041679">
    <property type="entry name" value="DNA2/NAM7-like_C"/>
</dbReference>
<protein>
    <recommendedName>
        <fullName evidence="7">AAA+ ATPase domain-containing protein</fullName>
    </recommendedName>
</protein>
<evidence type="ECO:0000256" key="1">
    <source>
        <dbReference type="ARBA" id="ARBA00022741"/>
    </source>
</evidence>
<evidence type="ECO:0000256" key="6">
    <source>
        <dbReference type="SAM" id="SignalP"/>
    </source>
</evidence>
<keyword evidence="9" id="KW-1185">Reference proteome</keyword>
<organism evidence="9">
    <name type="scientific">Aureococcus anophagefferens</name>
    <name type="common">Harmful bloom alga</name>
    <dbReference type="NCBI Taxonomy" id="44056"/>
    <lineage>
        <taxon>Eukaryota</taxon>
        <taxon>Sar</taxon>
        <taxon>Stramenopiles</taxon>
        <taxon>Ochrophyta</taxon>
        <taxon>Pelagophyceae</taxon>
        <taxon>Pelagomonadales</taxon>
        <taxon>Pelagomonadaceae</taxon>
        <taxon>Aureococcus</taxon>
    </lineage>
</organism>
<feature type="signal peptide" evidence="6">
    <location>
        <begin position="1"/>
        <end position="16"/>
    </location>
</feature>
<feature type="domain" description="AAA+ ATPase" evidence="7">
    <location>
        <begin position="826"/>
        <end position="999"/>
    </location>
</feature>
<dbReference type="RefSeq" id="XP_009038625.1">
    <property type="nucleotide sequence ID" value="XM_009040377.1"/>
</dbReference>
<feature type="chain" id="PRO_5003264555" description="AAA+ ATPase domain-containing protein" evidence="6">
    <location>
        <begin position="17"/>
        <end position="1504"/>
    </location>
</feature>
<keyword evidence="6" id="KW-0732">Signal</keyword>